<gene>
    <name evidence="3" type="ORF">ACM44_02940</name>
</gene>
<evidence type="ECO:0000256" key="1">
    <source>
        <dbReference type="SAM" id="SignalP"/>
    </source>
</evidence>
<name>A0A0J7LSQ5_9FLAO</name>
<dbReference type="OrthoDB" id="1431594at2"/>
<dbReference type="AlphaFoldDB" id="A0A0J7LSQ5"/>
<dbReference type="EMBL" id="LFNG01000004">
    <property type="protein sequence ID" value="KMQ71995.1"/>
    <property type="molecule type" value="Genomic_DNA"/>
</dbReference>
<accession>A0A0J7LSQ5</accession>
<evidence type="ECO:0000313" key="4">
    <source>
        <dbReference type="Proteomes" id="UP000035900"/>
    </source>
</evidence>
<keyword evidence="4" id="KW-1185">Reference proteome</keyword>
<dbReference type="SUPFAM" id="SSF56925">
    <property type="entry name" value="OMPA-like"/>
    <property type="match status" value="1"/>
</dbReference>
<proteinExistence type="predicted"/>
<evidence type="ECO:0000313" key="3">
    <source>
        <dbReference type="EMBL" id="KMQ71995.1"/>
    </source>
</evidence>
<comment type="caution">
    <text evidence="3">The sequence shown here is derived from an EMBL/GenBank/DDBJ whole genome shotgun (WGS) entry which is preliminary data.</text>
</comment>
<feature type="domain" description="Outer membrane protein beta-barrel" evidence="2">
    <location>
        <begin position="51"/>
        <end position="173"/>
    </location>
</feature>
<dbReference type="Gene3D" id="2.40.160.20">
    <property type="match status" value="1"/>
</dbReference>
<feature type="chain" id="PRO_5005290988" description="Outer membrane protein beta-barrel domain-containing protein" evidence="1">
    <location>
        <begin position="19"/>
        <end position="208"/>
    </location>
</feature>
<organism evidence="3 4">
    <name type="scientific">Chryseobacterium koreense CCUG 49689</name>
    <dbReference type="NCBI Taxonomy" id="1304281"/>
    <lineage>
        <taxon>Bacteria</taxon>
        <taxon>Pseudomonadati</taxon>
        <taxon>Bacteroidota</taxon>
        <taxon>Flavobacteriia</taxon>
        <taxon>Flavobacteriales</taxon>
        <taxon>Weeksellaceae</taxon>
        <taxon>Chryseobacterium group</taxon>
        <taxon>Chryseobacterium</taxon>
    </lineage>
</organism>
<dbReference type="Pfam" id="PF13568">
    <property type="entry name" value="OMP_b-brl_2"/>
    <property type="match status" value="1"/>
</dbReference>
<dbReference type="PATRIC" id="fig|1304281.5.peg.636"/>
<sequence>MKQIFSLILITATTFASAQIKLAAKGNLLFKTDKPTWEAISNTATAAYKESGKNNIGFNFGVSAKIELPATSFFLMPEIYYTTFKSEFDVPDENVTLEIKSNRIDIPVLLGYDLFGDTLGVFAGPVASYNFDKNDQFKDFTEDTKNKFRMGYQFGAQVQISKMILNARYEGAFSEDQRDFINKTNPSDYVVRYDSRPSMLIFGVGYQF</sequence>
<dbReference type="InterPro" id="IPR025665">
    <property type="entry name" value="Beta-barrel_OMP_2"/>
</dbReference>
<feature type="signal peptide" evidence="1">
    <location>
        <begin position="1"/>
        <end position="18"/>
    </location>
</feature>
<keyword evidence="1" id="KW-0732">Signal</keyword>
<dbReference type="InterPro" id="IPR011250">
    <property type="entry name" value="OMP/PagP_B-barrel"/>
</dbReference>
<evidence type="ECO:0000259" key="2">
    <source>
        <dbReference type="Pfam" id="PF13568"/>
    </source>
</evidence>
<reference evidence="3 4" key="1">
    <citation type="journal article" date="2004" name="Int. J. Syst. Evol. Microbiol.">
        <title>Kaistella koreensis gen. nov., sp. nov., a novel member of the Chryseobacterium-Bergeyella-Riemerella branch.</title>
        <authorList>
            <person name="Kim M.K."/>
            <person name="Im W.T."/>
            <person name="Shin Y.K."/>
            <person name="Lim J.H."/>
            <person name="Kim S.H."/>
            <person name="Lee B.C."/>
            <person name="Park M.Y."/>
            <person name="Lee K.Y."/>
            <person name="Lee S.T."/>
        </authorList>
    </citation>
    <scope>NUCLEOTIDE SEQUENCE [LARGE SCALE GENOMIC DNA]</scope>
    <source>
        <strain evidence="3 4">CCUG 49689</strain>
    </source>
</reference>
<dbReference type="STRING" id="1304281.ACM44_02940"/>
<protein>
    <recommendedName>
        <fullName evidence="2">Outer membrane protein beta-barrel domain-containing protein</fullName>
    </recommendedName>
</protein>
<dbReference type="Proteomes" id="UP000035900">
    <property type="component" value="Unassembled WGS sequence"/>
</dbReference>
<dbReference type="RefSeq" id="WP_048498618.1">
    <property type="nucleotide sequence ID" value="NZ_LFNG01000004.1"/>
</dbReference>